<dbReference type="CDD" id="cd06438">
    <property type="entry name" value="EpsO_like"/>
    <property type="match status" value="1"/>
</dbReference>
<evidence type="ECO:0000256" key="4">
    <source>
        <dbReference type="SAM" id="Phobius"/>
    </source>
</evidence>
<reference evidence="5 6" key="1">
    <citation type="submission" date="2016-11" db="EMBL/GenBank/DDBJ databases">
        <title>Comparative genomics of Acidibacillus ferroxidans species.</title>
        <authorList>
            <person name="Oliveira G."/>
            <person name="Nunes G."/>
            <person name="Oliveira R."/>
            <person name="Araujo F."/>
            <person name="Salim A."/>
            <person name="Scholte L."/>
            <person name="Morais D."/>
            <person name="Nancucheo I."/>
            <person name="Johnson D.B."/>
            <person name="Grail B."/>
            <person name="Bittencourt J."/>
            <person name="Valadares R."/>
        </authorList>
    </citation>
    <scope>NUCLEOTIDE SEQUENCE [LARGE SCALE GENOMIC DNA]</scope>
    <source>
        <strain evidence="5 6">Y002</strain>
    </source>
</reference>
<protein>
    <recommendedName>
        <fullName evidence="7">Glycosyl transferase family 2</fullName>
    </recommendedName>
</protein>
<dbReference type="EMBL" id="MPDK01000008">
    <property type="protein sequence ID" value="PWI57889.1"/>
    <property type="molecule type" value="Genomic_DNA"/>
</dbReference>
<dbReference type="SUPFAM" id="SSF53448">
    <property type="entry name" value="Nucleotide-diphospho-sugar transferases"/>
    <property type="match status" value="1"/>
</dbReference>
<dbReference type="PANTHER" id="PTHR43630:SF1">
    <property type="entry name" value="POLY-BETA-1,6-N-ACETYL-D-GLUCOSAMINE SYNTHASE"/>
    <property type="match status" value="1"/>
</dbReference>
<dbReference type="Gene3D" id="3.90.550.10">
    <property type="entry name" value="Spore Coat Polysaccharide Biosynthesis Protein SpsA, Chain A"/>
    <property type="match status" value="1"/>
</dbReference>
<dbReference type="PANTHER" id="PTHR43630">
    <property type="entry name" value="POLY-BETA-1,6-N-ACETYL-D-GLUCOSAMINE SYNTHASE"/>
    <property type="match status" value="1"/>
</dbReference>
<feature type="transmembrane region" description="Helical" evidence="4">
    <location>
        <begin position="373"/>
        <end position="395"/>
    </location>
</feature>
<gene>
    <name evidence="5" type="ORF">BM613_06625</name>
</gene>
<evidence type="ECO:0008006" key="7">
    <source>
        <dbReference type="Google" id="ProtNLM"/>
    </source>
</evidence>
<evidence type="ECO:0000256" key="2">
    <source>
        <dbReference type="ARBA" id="ARBA00022676"/>
    </source>
</evidence>
<dbReference type="Proteomes" id="UP000245380">
    <property type="component" value="Unassembled WGS sequence"/>
</dbReference>
<comment type="caution">
    <text evidence="5">The sequence shown here is derived from an EMBL/GenBank/DDBJ whole genome shotgun (WGS) entry which is preliminary data.</text>
</comment>
<feature type="transmembrane region" description="Helical" evidence="4">
    <location>
        <begin position="6"/>
        <end position="26"/>
    </location>
</feature>
<name>A0A2U3D9C5_SULT2</name>
<keyword evidence="4" id="KW-1133">Transmembrane helix</keyword>
<feature type="transmembrane region" description="Helical" evidence="4">
    <location>
        <begin position="302"/>
        <end position="327"/>
    </location>
</feature>
<keyword evidence="6" id="KW-1185">Reference proteome</keyword>
<evidence type="ECO:0000256" key="3">
    <source>
        <dbReference type="ARBA" id="ARBA00022679"/>
    </source>
</evidence>
<dbReference type="AlphaFoldDB" id="A0A2U3D9C5"/>
<evidence type="ECO:0000256" key="1">
    <source>
        <dbReference type="ARBA" id="ARBA00006739"/>
    </source>
</evidence>
<dbReference type="GO" id="GO:0016757">
    <property type="term" value="F:glycosyltransferase activity"/>
    <property type="evidence" value="ECO:0007669"/>
    <property type="project" value="UniProtKB-KW"/>
</dbReference>
<sequence length="418" mass="48855">MEIFLYFEIAFILILFQSITLFYTLYQTGISLLGMFKRPPKSLLSPLEMRYALFICAHNEEKVVGYAVDSLNALDYPKEWYDIYVICDNCSDHTADIVRAHGAIAMERTDPTRQGKGYGIAWMLHQLWKLELLNDKRYDAIAIFDADNLVETNLLNEVSSKLNEGHEVIQVYLDSKNPNDNWITKAYAASYWTTNRVYQLARENIGLSAQLGGTGTVMSSRILKKYGWESTSLTEDLEFTTRYVLEENKRVAWVHTAKIYDEKPLEMKVSYRQRLRWMKGHFDCATRYSTLLLKKLLRNPNLLTFDVLVYLWQPSKILLTLGSLGFSLLSQFNPLPLLIQNWVLNPWIWDATLSLYYAVYLVAFVLEKKSSKILWFFHSYLFSLTWIPIIPIAFIQRKEKTWTHTKHTRALKKEEITL</sequence>
<dbReference type="InterPro" id="IPR029044">
    <property type="entry name" value="Nucleotide-diphossugar_trans"/>
</dbReference>
<keyword evidence="3" id="KW-0808">Transferase</keyword>
<comment type="similarity">
    <text evidence="1">Belongs to the glycosyltransferase 2 family.</text>
</comment>
<keyword evidence="2" id="KW-0328">Glycosyltransferase</keyword>
<proteinExistence type="inferred from homology"/>
<keyword evidence="4" id="KW-0812">Transmembrane</keyword>
<organism evidence="5 6">
    <name type="scientific">Sulfoacidibacillus thermotolerans</name>
    <name type="common">Acidibacillus sulfuroxidans</name>
    <dbReference type="NCBI Taxonomy" id="1765684"/>
    <lineage>
        <taxon>Bacteria</taxon>
        <taxon>Bacillati</taxon>
        <taxon>Bacillota</taxon>
        <taxon>Bacilli</taxon>
        <taxon>Bacillales</taxon>
        <taxon>Alicyclobacillaceae</taxon>
        <taxon>Sulfoacidibacillus</taxon>
    </lineage>
</organism>
<evidence type="ECO:0000313" key="6">
    <source>
        <dbReference type="Proteomes" id="UP000245380"/>
    </source>
</evidence>
<accession>A0A2U3D9C5</accession>
<dbReference type="Pfam" id="PF13641">
    <property type="entry name" value="Glyco_tranf_2_3"/>
    <property type="match status" value="1"/>
</dbReference>
<keyword evidence="4" id="KW-0472">Membrane</keyword>
<evidence type="ECO:0000313" key="5">
    <source>
        <dbReference type="EMBL" id="PWI57889.1"/>
    </source>
</evidence>
<feature type="transmembrane region" description="Helical" evidence="4">
    <location>
        <begin position="347"/>
        <end position="366"/>
    </location>
</feature>